<reference evidence="2 3" key="1">
    <citation type="submission" date="2024-05" db="EMBL/GenBank/DDBJ databases">
        <authorList>
            <person name="Wallberg A."/>
        </authorList>
    </citation>
    <scope>NUCLEOTIDE SEQUENCE [LARGE SCALE GENOMIC DNA]</scope>
</reference>
<protein>
    <recommendedName>
        <fullName evidence="4">Secreted protein</fullName>
    </recommendedName>
</protein>
<dbReference type="Proteomes" id="UP001497623">
    <property type="component" value="Unassembled WGS sequence"/>
</dbReference>
<sequence length="111" mass="12692">MSVCLSPSVCLSLSLCLSVCLSPSLSLSPSLFLSLSIYVYINIYIYRHIYIYIYIYMEIRVAVLFLGQEFYQPPRNRTSRRAVPEGSLRNKIFAFLIAKVSSMVNFTFNGI</sequence>
<accession>A0AAV2SXM2</accession>
<dbReference type="EMBL" id="CAXKWB010215569">
    <property type="protein sequence ID" value="CAL4261461.1"/>
    <property type="molecule type" value="Genomic_DNA"/>
</dbReference>
<feature type="chain" id="PRO_5043640560" description="Secreted protein" evidence="1">
    <location>
        <begin position="27"/>
        <end position="111"/>
    </location>
</feature>
<gene>
    <name evidence="2" type="ORF">MNOR_LOCUS42187</name>
</gene>
<comment type="caution">
    <text evidence="2">The sequence shown here is derived from an EMBL/GenBank/DDBJ whole genome shotgun (WGS) entry which is preliminary data.</text>
</comment>
<keyword evidence="1" id="KW-0732">Signal</keyword>
<keyword evidence="3" id="KW-1185">Reference proteome</keyword>
<evidence type="ECO:0008006" key="4">
    <source>
        <dbReference type="Google" id="ProtNLM"/>
    </source>
</evidence>
<evidence type="ECO:0000313" key="2">
    <source>
        <dbReference type="EMBL" id="CAL4261461.1"/>
    </source>
</evidence>
<evidence type="ECO:0000256" key="1">
    <source>
        <dbReference type="SAM" id="SignalP"/>
    </source>
</evidence>
<name>A0AAV2SXM2_MEGNR</name>
<feature type="signal peptide" evidence="1">
    <location>
        <begin position="1"/>
        <end position="26"/>
    </location>
</feature>
<organism evidence="2 3">
    <name type="scientific">Meganyctiphanes norvegica</name>
    <name type="common">Northern krill</name>
    <name type="synonym">Thysanopoda norvegica</name>
    <dbReference type="NCBI Taxonomy" id="48144"/>
    <lineage>
        <taxon>Eukaryota</taxon>
        <taxon>Metazoa</taxon>
        <taxon>Ecdysozoa</taxon>
        <taxon>Arthropoda</taxon>
        <taxon>Crustacea</taxon>
        <taxon>Multicrustacea</taxon>
        <taxon>Malacostraca</taxon>
        <taxon>Eumalacostraca</taxon>
        <taxon>Eucarida</taxon>
        <taxon>Euphausiacea</taxon>
        <taxon>Euphausiidae</taxon>
        <taxon>Meganyctiphanes</taxon>
    </lineage>
</organism>
<dbReference type="AlphaFoldDB" id="A0AAV2SXM2"/>
<evidence type="ECO:0000313" key="3">
    <source>
        <dbReference type="Proteomes" id="UP001497623"/>
    </source>
</evidence>
<proteinExistence type="predicted"/>